<comment type="caution">
    <text evidence="2">The sequence shown here is derived from an EMBL/GenBank/DDBJ whole genome shotgun (WGS) entry which is preliminary data.</text>
</comment>
<reference evidence="2 3" key="1">
    <citation type="submission" date="2019-12" db="EMBL/GenBank/DDBJ databases">
        <authorList>
            <person name="Dong K."/>
        </authorList>
    </citation>
    <scope>NUCLEOTIDE SEQUENCE [LARGE SCALE GENOMIC DNA]</scope>
    <source>
        <strain evidence="2 3">JCM 31225</strain>
    </source>
</reference>
<name>A0A6N8KX22_9SPHI</name>
<accession>A0A6N8KX22</accession>
<organism evidence="2 3">
    <name type="scientific">Sphingobacterium humi</name>
    <dbReference type="NCBI Taxonomy" id="1796905"/>
    <lineage>
        <taxon>Bacteria</taxon>
        <taxon>Pseudomonadati</taxon>
        <taxon>Bacteroidota</taxon>
        <taxon>Sphingobacteriia</taxon>
        <taxon>Sphingobacteriales</taxon>
        <taxon>Sphingobacteriaceae</taxon>
        <taxon>Sphingobacterium</taxon>
    </lineage>
</organism>
<proteinExistence type="predicted"/>
<protein>
    <submittedName>
        <fullName evidence="2">Transporter</fullName>
    </submittedName>
</protein>
<gene>
    <name evidence="2" type="ORF">GQF63_08040</name>
</gene>
<dbReference type="AlphaFoldDB" id="A0A6N8KX22"/>
<dbReference type="EMBL" id="WSQA01000005">
    <property type="protein sequence ID" value="MVZ61965.1"/>
    <property type="molecule type" value="Genomic_DNA"/>
</dbReference>
<feature type="signal peptide" evidence="1">
    <location>
        <begin position="1"/>
        <end position="19"/>
    </location>
</feature>
<dbReference type="RefSeq" id="WP_160368715.1">
    <property type="nucleotide sequence ID" value="NZ_WSQA01000005.1"/>
</dbReference>
<dbReference type="Proteomes" id="UP000435036">
    <property type="component" value="Unassembled WGS sequence"/>
</dbReference>
<evidence type="ECO:0000313" key="2">
    <source>
        <dbReference type="EMBL" id="MVZ61965.1"/>
    </source>
</evidence>
<keyword evidence="3" id="KW-1185">Reference proteome</keyword>
<sequence>MKKIALALLLLASMPVAKACDICGCGVGGYYIGLLPDFSKRFMGVRYQFNRLTTQLDIHGNRTALTTDEKYQSMELWGAWNIGQRWRVLAILPYNFNEKYTEGNDLTRKKNGLGDVVINGYFKLFDGSQTTANSKLLVQSLWLGMGVKLPSGAYDVQEQQNAVATNPNIFQLGTGSLDFIPSLMYDIRLQDFGINANASYKINTENKDDYRYGNKFAANAAAYYKISLGMDKRLAPNLGLSYERQQKDHAMGYKVEETGGHLLNASVGLEANFKRVSVGASFQTPLNQDLGKGRIDAGNRVLTHVSFAF</sequence>
<dbReference type="OrthoDB" id="1405967at2"/>
<keyword evidence="1" id="KW-0732">Signal</keyword>
<evidence type="ECO:0000313" key="3">
    <source>
        <dbReference type="Proteomes" id="UP000435036"/>
    </source>
</evidence>
<feature type="chain" id="PRO_5027017500" evidence="1">
    <location>
        <begin position="20"/>
        <end position="309"/>
    </location>
</feature>
<evidence type="ECO:0000256" key="1">
    <source>
        <dbReference type="SAM" id="SignalP"/>
    </source>
</evidence>